<dbReference type="GO" id="GO:0008795">
    <property type="term" value="F:NAD+ synthase activity"/>
    <property type="evidence" value="ECO:0007669"/>
    <property type="project" value="UniProtKB-UniRule"/>
</dbReference>
<keyword evidence="12" id="KW-1185">Reference proteome</keyword>
<comment type="pathway">
    <text evidence="1 7 8">Cofactor biosynthesis; NAD(+) biosynthesis; NAD(+) from deamido-NAD(+) (L-Gln route): step 1/1.</text>
</comment>
<feature type="active site" description="For glutaminase activity" evidence="7">
    <location>
        <position position="121"/>
    </location>
</feature>
<dbReference type="InterPro" id="IPR036526">
    <property type="entry name" value="C-N_Hydrolase_sf"/>
</dbReference>
<dbReference type="Proteomes" id="UP000240988">
    <property type="component" value="Unassembled WGS sequence"/>
</dbReference>
<evidence type="ECO:0000256" key="5">
    <source>
        <dbReference type="ARBA" id="ARBA00022840"/>
    </source>
</evidence>
<keyword evidence="3 7" id="KW-0436">Ligase</keyword>
<dbReference type="InterPro" id="IPR003010">
    <property type="entry name" value="C-N_Hydrolase"/>
</dbReference>
<feature type="binding site" evidence="7">
    <location>
        <begin position="366"/>
        <end position="373"/>
    </location>
    <ligand>
        <name>ATP</name>
        <dbReference type="ChEBI" id="CHEBI:30616"/>
    </ligand>
</feature>
<dbReference type="GO" id="GO:0005737">
    <property type="term" value="C:cytoplasm"/>
    <property type="evidence" value="ECO:0007669"/>
    <property type="project" value="InterPro"/>
</dbReference>
<dbReference type="RefSeq" id="WP_077088672.1">
    <property type="nucleotide sequence ID" value="NZ_LT721901.1"/>
</dbReference>
<keyword evidence="4 7" id="KW-0547">Nucleotide-binding</keyword>
<feature type="active site" description="Proton acceptor; for glutaminase activity" evidence="7">
    <location>
        <position position="52"/>
    </location>
</feature>
<dbReference type="InterPro" id="IPR041856">
    <property type="entry name" value="NAD+_synth_C"/>
</dbReference>
<dbReference type="Pfam" id="PF02540">
    <property type="entry name" value="NAD_synthase"/>
    <property type="match status" value="1"/>
</dbReference>
<protein>
    <recommendedName>
        <fullName evidence="7 8">Glutamine-dependent NAD(+) synthetase</fullName>
        <ecNumber evidence="7 8">6.3.5.1</ecNumber>
    </recommendedName>
    <alternativeName>
        <fullName evidence="7 8">NAD(+) synthase [glutamine-hydrolyzing]</fullName>
    </alternativeName>
</protein>
<dbReference type="UniPathway" id="UPA00253">
    <property type="reaction ID" value="UER00334"/>
</dbReference>
<feature type="binding site" evidence="7">
    <location>
        <position position="209"/>
    </location>
    <ligand>
        <name>L-glutamine</name>
        <dbReference type="ChEBI" id="CHEBI:58359"/>
    </ligand>
</feature>
<evidence type="ECO:0000259" key="10">
    <source>
        <dbReference type="PROSITE" id="PS50263"/>
    </source>
</evidence>
<feature type="domain" description="CN hydrolase" evidence="10">
    <location>
        <begin position="12"/>
        <end position="276"/>
    </location>
</feature>
<comment type="function">
    <text evidence="7">Catalyzes the ATP-dependent amidation of deamido-NAD to form NAD. Uses L-glutamine as a nitrogen source.</text>
</comment>
<comment type="similarity">
    <text evidence="2 7 8">In the C-terminal section; belongs to the NAD synthetase family.</text>
</comment>
<dbReference type="AlphaFoldDB" id="A0A2U3NWL2"/>
<feature type="binding site" evidence="7">
    <location>
        <position position="127"/>
    </location>
    <ligand>
        <name>L-glutamine</name>
        <dbReference type="ChEBI" id="CHEBI:58359"/>
    </ligand>
</feature>
<dbReference type="InterPro" id="IPR022310">
    <property type="entry name" value="NAD/GMP_synthase"/>
</dbReference>
<dbReference type="EMBL" id="FUFA01000005">
    <property type="protein sequence ID" value="SPM35896.1"/>
    <property type="molecule type" value="Genomic_DNA"/>
</dbReference>
<evidence type="ECO:0000256" key="4">
    <source>
        <dbReference type="ARBA" id="ARBA00022741"/>
    </source>
</evidence>
<dbReference type="SUPFAM" id="SSF56317">
    <property type="entry name" value="Carbon-nitrogen hydrolase"/>
    <property type="match status" value="1"/>
</dbReference>
<dbReference type="InterPro" id="IPR003694">
    <property type="entry name" value="NAD_synthase"/>
</dbReference>
<keyword evidence="6 7" id="KW-0520">NAD</keyword>
<evidence type="ECO:0000313" key="11">
    <source>
        <dbReference type="EMBL" id="SPM35896.1"/>
    </source>
</evidence>
<dbReference type="FunFam" id="1.10.10.1140:FF:000001">
    <property type="entry name" value="Glutamine-dependent NAD(+) synthetase"/>
    <property type="match status" value="1"/>
</dbReference>
<dbReference type="InterPro" id="IPR014445">
    <property type="entry name" value="Gln-dep_NAD_synthase"/>
</dbReference>
<evidence type="ECO:0000256" key="2">
    <source>
        <dbReference type="ARBA" id="ARBA00007145"/>
    </source>
</evidence>
<gene>
    <name evidence="7" type="primary">nadE</name>
    <name evidence="11" type="ORF">MRAB57_3732</name>
</gene>
<organism evidence="11 12">
    <name type="scientific">Mycobacterium rhizamassiliense</name>
    <dbReference type="NCBI Taxonomy" id="1841860"/>
    <lineage>
        <taxon>Bacteria</taxon>
        <taxon>Bacillati</taxon>
        <taxon>Actinomycetota</taxon>
        <taxon>Actinomycetes</taxon>
        <taxon>Mycobacteriales</taxon>
        <taxon>Mycobacteriaceae</taxon>
        <taxon>Mycobacterium</taxon>
    </lineage>
</organism>
<dbReference type="GO" id="GO:0004359">
    <property type="term" value="F:glutaminase activity"/>
    <property type="evidence" value="ECO:0007669"/>
    <property type="project" value="InterPro"/>
</dbReference>
<feature type="binding site" evidence="7">
    <location>
        <position position="485"/>
    </location>
    <ligand>
        <name>deamido-NAD(+)</name>
        <dbReference type="ChEBI" id="CHEBI:58437"/>
        <note>ligand shared between two neighboring subunits</note>
    </ligand>
</feature>
<dbReference type="SUPFAM" id="SSF52402">
    <property type="entry name" value="Adenine nucleotide alpha hydrolases-like"/>
    <property type="match status" value="1"/>
</dbReference>
<dbReference type="GO" id="GO:0003952">
    <property type="term" value="F:NAD+ synthase (glutamine-hydrolyzing) activity"/>
    <property type="evidence" value="ECO:0007669"/>
    <property type="project" value="UniProtKB-UniRule"/>
</dbReference>
<evidence type="ECO:0000256" key="9">
    <source>
        <dbReference type="SAM" id="MobiDB-lite"/>
    </source>
</evidence>
<dbReference type="CDD" id="cd00553">
    <property type="entry name" value="NAD_synthase"/>
    <property type="match status" value="1"/>
</dbReference>
<feature type="binding site" evidence="7">
    <location>
        <position position="456"/>
    </location>
    <ligand>
        <name>deamido-NAD(+)</name>
        <dbReference type="ChEBI" id="CHEBI:58437"/>
        <note>ligand shared between two neighboring subunits</note>
    </ligand>
</feature>
<dbReference type="FunFam" id="3.60.110.10:FF:000020">
    <property type="entry name" value="Glutamine-dependent NAD(+) synthetase"/>
    <property type="match status" value="1"/>
</dbReference>
<dbReference type="Pfam" id="PF00795">
    <property type="entry name" value="CN_hydrolase"/>
    <property type="match status" value="1"/>
</dbReference>
<reference evidence="11 12" key="1">
    <citation type="submission" date="2017-01" db="EMBL/GenBank/DDBJ databases">
        <authorList>
            <consortium name="Urmite Genomes"/>
        </authorList>
    </citation>
    <scope>NUCLEOTIDE SEQUENCE [LARGE SCALE GENOMIC DNA]</scope>
    <source>
        <strain evidence="11 12">AB57</strain>
    </source>
</reference>
<dbReference type="STRING" id="1841860.GCA_900157375_03734"/>
<accession>A0A2U3NWL2</accession>
<evidence type="ECO:0000256" key="3">
    <source>
        <dbReference type="ARBA" id="ARBA00022598"/>
    </source>
</evidence>
<dbReference type="EC" id="6.3.5.1" evidence="7 8"/>
<name>A0A2U3NWL2_9MYCO</name>
<dbReference type="Gene3D" id="1.10.10.1140">
    <property type="entry name" value="Glutamine-dependent NAD+ synthetase, C-terminal domain"/>
    <property type="match status" value="1"/>
</dbReference>
<evidence type="ECO:0000313" key="12">
    <source>
        <dbReference type="Proteomes" id="UP000240988"/>
    </source>
</evidence>
<proteinExistence type="inferred from homology"/>
<evidence type="ECO:0000256" key="6">
    <source>
        <dbReference type="ARBA" id="ARBA00023027"/>
    </source>
</evidence>
<dbReference type="FunFam" id="3.40.50.620:FF:000155">
    <property type="entry name" value="Glutamine-dependent NAD(+) synthetase"/>
    <property type="match status" value="1"/>
</dbReference>
<dbReference type="OrthoDB" id="9760188at2"/>
<dbReference type="InterPro" id="IPR014729">
    <property type="entry name" value="Rossmann-like_a/b/a_fold"/>
</dbReference>
<dbReference type="PANTHER" id="PTHR23090">
    <property type="entry name" value="NH 3 /GLUTAMINE-DEPENDENT NAD + SYNTHETASE"/>
    <property type="match status" value="1"/>
</dbReference>
<comment type="catalytic activity">
    <reaction evidence="7 8">
        <text>deamido-NAD(+) + L-glutamine + ATP + H2O = L-glutamate + AMP + diphosphate + NAD(+) + H(+)</text>
        <dbReference type="Rhea" id="RHEA:24384"/>
        <dbReference type="ChEBI" id="CHEBI:15377"/>
        <dbReference type="ChEBI" id="CHEBI:15378"/>
        <dbReference type="ChEBI" id="CHEBI:29985"/>
        <dbReference type="ChEBI" id="CHEBI:30616"/>
        <dbReference type="ChEBI" id="CHEBI:33019"/>
        <dbReference type="ChEBI" id="CHEBI:57540"/>
        <dbReference type="ChEBI" id="CHEBI:58359"/>
        <dbReference type="ChEBI" id="CHEBI:58437"/>
        <dbReference type="ChEBI" id="CHEBI:456215"/>
        <dbReference type="EC" id="6.3.5.1"/>
    </reaction>
</comment>
<dbReference type="PIRSF" id="PIRSF006630">
    <property type="entry name" value="NADS_GAT"/>
    <property type="match status" value="1"/>
</dbReference>
<dbReference type="PROSITE" id="PS50263">
    <property type="entry name" value="CN_HYDROLASE"/>
    <property type="match status" value="1"/>
</dbReference>
<feature type="region of interest" description="Disordered" evidence="9">
    <location>
        <begin position="640"/>
        <end position="659"/>
    </location>
</feature>
<dbReference type="HAMAP" id="MF_02090">
    <property type="entry name" value="NadE_glutamine_dep"/>
    <property type="match status" value="1"/>
</dbReference>
<dbReference type="GO" id="GO:0009435">
    <property type="term" value="P:NAD+ biosynthetic process"/>
    <property type="evidence" value="ECO:0007669"/>
    <property type="project" value="UniProtKB-UniRule"/>
</dbReference>
<feature type="binding site" evidence="7">
    <location>
        <position position="203"/>
    </location>
    <ligand>
        <name>L-glutamine</name>
        <dbReference type="ChEBI" id="CHEBI:58359"/>
    </ligand>
</feature>
<dbReference type="Gene3D" id="3.40.50.620">
    <property type="entry name" value="HUPs"/>
    <property type="match status" value="1"/>
</dbReference>
<feature type="binding site" evidence="7">
    <location>
        <position position="636"/>
    </location>
    <ligand>
        <name>deamido-NAD(+)</name>
        <dbReference type="ChEBI" id="CHEBI:58437"/>
        <note>ligand shared between two neighboring subunits</note>
    </ligand>
</feature>
<dbReference type="GO" id="GO:0005524">
    <property type="term" value="F:ATP binding"/>
    <property type="evidence" value="ECO:0007669"/>
    <property type="project" value="UniProtKB-UniRule"/>
</dbReference>
<dbReference type="Gene3D" id="3.60.110.10">
    <property type="entry name" value="Carbon-nitrogen hydrolase"/>
    <property type="match status" value="1"/>
</dbReference>
<dbReference type="CDD" id="cd07570">
    <property type="entry name" value="GAT_Gln-NAD-synth"/>
    <property type="match status" value="1"/>
</dbReference>
<feature type="binding site" evidence="7">
    <location>
        <position position="480"/>
    </location>
    <ligand>
        <name>ATP</name>
        <dbReference type="ChEBI" id="CHEBI:30616"/>
    </ligand>
</feature>
<evidence type="ECO:0000256" key="7">
    <source>
        <dbReference type="HAMAP-Rule" id="MF_02090"/>
    </source>
</evidence>
<keyword evidence="5 7" id="KW-0067">ATP-binding</keyword>
<dbReference type="NCBIfam" id="NF002730">
    <property type="entry name" value="PRK02628.1"/>
    <property type="match status" value="1"/>
</dbReference>
<feature type="active site" description="Nucleophile; for glutaminase activity" evidence="7">
    <location>
        <position position="176"/>
    </location>
</feature>
<evidence type="ECO:0000256" key="1">
    <source>
        <dbReference type="ARBA" id="ARBA00005188"/>
    </source>
</evidence>
<sequence length="680" mass="75688">MDFYNSYSQGFVRVAACTHRTTIGDPAANAESVLRLARECHDDGVGIAIFPELTLSGYSIEDIVLQDLLLDDVEAALLDVVAASRDLLPVLVVGAPLRHRQRIYNTAVVIHRGTVLGVAPKSYLPTYREFYERRQIAPGDDERGTIRIRDIETPFGPDLLFAASDLPDFVLHVEICEDMFVPIPPSAEAALAGATVLANLSGSPITIGRAEDRNLLARSASSRCLAAYLYAAAGEGESTTDLAWDGQTMIYENGVLLAESERFPKGEQRSVADVDTELLRAERLRMGTFDDNRRHHRALSGSFRHIEFRLDPPAGDIGLWRQVERFPFVPADPQRLEQDCYEAYNIQVSGLEQRLRALDYPKVVIGISGGLDSTHALIVAARAMDREKRPRSDILAFTLPGFATGERTKRNAIELCAALGVTFAEIDIRDTAALMLKEMDHPFSRGEKVYDVTFENVQAGLRTDYLFRLANQRGGIVLGTGDLSELGLGWSTYGVGDQMSHYNVNGGVPKTLIQHLIRWIIASHQFESEVGRVLQSVLDTEITPELIPSGEEEELQSSEAKIGPFALQDFSLFHVLRFGFRPSKLAFLAWHAWSDPEHGHWPAGFPEDKRPSYSLKEIRHWLQIFVQRFYSFSQFKRSALPNGPKVSHGGSLSPRGDWRAPSDMSARIWLAEIDSEVPED</sequence>
<dbReference type="PANTHER" id="PTHR23090:SF9">
    <property type="entry name" value="GLUTAMINE-DEPENDENT NAD(+) SYNTHETASE"/>
    <property type="match status" value="1"/>
</dbReference>
<feature type="binding site" evidence="7">
    <location>
        <begin position="490"/>
        <end position="493"/>
    </location>
    <ligand>
        <name>deamido-NAD(+)</name>
        <dbReference type="ChEBI" id="CHEBI:58437"/>
        <note>ligand shared between two neighboring subunits</note>
    </ligand>
</feature>
<evidence type="ECO:0000256" key="8">
    <source>
        <dbReference type="PIRNR" id="PIRNR006630"/>
    </source>
</evidence>